<dbReference type="RefSeq" id="WP_269199993.1">
    <property type="nucleotide sequence ID" value="NZ_AUXZ01000080.1"/>
</dbReference>
<dbReference type="AlphaFoldDB" id="A0A167DXY3"/>
<reference evidence="2 3" key="1">
    <citation type="submission" date="2013-07" db="EMBL/GenBank/DDBJ databases">
        <title>Comparative Genomic and Metabolomic Analysis of Twelve Strains of Pseudoalteromonas luteoviolacea.</title>
        <authorList>
            <person name="Vynne N.G."/>
            <person name="Mansson M."/>
            <person name="Gram L."/>
        </authorList>
    </citation>
    <scope>NUCLEOTIDE SEQUENCE [LARGE SCALE GENOMIC DNA]</scope>
    <source>
        <strain evidence="2 3">H33</strain>
    </source>
</reference>
<feature type="region of interest" description="Disordered" evidence="1">
    <location>
        <begin position="16"/>
        <end position="42"/>
    </location>
</feature>
<comment type="caution">
    <text evidence="2">The sequence shown here is derived from an EMBL/GenBank/DDBJ whole genome shotgun (WGS) entry which is preliminary data.</text>
</comment>
<accession>A0A167DXY3</accession>
<dbReference type="PATRIC" id="fig|1365251.3.peg.2957"/>
<proteinExistence type="predicted"/>
<evidence type="ECO:0000313" key="2">
    <source>
        <dbReference type="EMBL" id="KZN49736.1"/>
    </source>
</evidence>
<gene>
    <name evidence="2" type="ORF">N476_18260</name>
</gene>
<sequence length="42" mass="4685">MQNDTNIPKALLKYISGGRGAGWLPDERPDKPKEGDKEEKSD</sequence>
<protein>
    <submittedName>
        <fullName evidence="2">Uncharacterized protein</fullName>
    </submittedName>
</protein>
<dbReference type="EMBL" id="AUXZ01000080">
    <property type="protein sequence ID" value="KZN49736.1"/>
    <property type="molecule type" value="Genomic_DNA"/>
</dbReference>
<evidence type="ECO:0000256" key="1">
    <source>
        <dbReference type="SAM" id="MobiDB-lite"/>
    </source>
</evidence>
<feature type="compositionally biased region" description="Basic and acidic residues" evidence="1">
    <location>
        <begin position="25"/>
        <end position="42"/>
    </location>
</feature>
<dbReference type="Proteomes" id="UP000076503">
    <property type="component" value="Unassembled WGS sequence"/>
</dbReference>
<organism evidence="2 3">
    <name type="scientific">Pseudoalteromonas luteoviolacea H33</name>
    <dbReference type="NCBI Taxonomy" id="1365251"/>
    <lineage>
        <taxon>Bacteria</taxon>
        <taxon>Pseudomonadati</taxon>
        <taxon>Pseudomonadota</taxon>
        <taxon>Gammaproteobacteria</taxon>
        <taxon>Alteromonadales</taxon>
        <taxon>Pseudoalteromonadaceae</taxon>
        <taxon>Pseudoalteromonas</taxon>
    </lineage>
</organism>
<evidence type="ECO:0000313" key="3">
    <source>
        <dbReference type="Proteomes" id="UP000076503"/>
    </source>
</evidence>
<name>A0A167DXY3_9GAMM</name>